<sequence>MTTALQRPPTTLDDWLRCGGCGELTYRKRFIRDLGVCPGCGWHSPLTAAERTSQLLDEDTASPVPVPETADDPLGFADRKPYRERARQARTATGMSRGVQASRGTIGGYPVVLAVMDFRFLGGSLGVAEGEAIVVAAEIALAERRPLIVVTASGGARMQEGAFALMQMATTSTAYGALDRAGILTVTVVTDPTYGGVAASFASLGDVVVAEPGARMGFAGRRVIEQTIREQLPADFQTAEHLLAHGMVDDVQPRANLRSYLTRLLAVTGGTPDGWTAGRRDTVERDPRRLPGQAAWQGVQLARETGRPTVADHVAHLLDGFVELRGDRAGTDCPAVLTGIGLLDGLPVALAGHHKGHTTQELVAHNFGMASPAGFRKAARLFRLAGKLGLPVLTLIDTPGAHPGAHAEETGQAAAIADNLRLMSGLDVPVVTVVTGEGGSGGALALAVADEVLISANGTYSVISPEGCAAILWRDAAAAPQAAEALGVHPAALLRAGIVDGVVPEPEGGAHRDPQAASEMLMDAVIGVLAGQLQADPRIRLRDRAARFRRIGRQR</sequence>
<keyword evidence="10 19" id="KW-0547">Nucleotide-binding</keyword>
<keyword evidence="6 19" id="KW-0963">Cytoplasm</keyword>
<evidence type="ECO:0000256" key="11">
    <source>
        <dbReference type="ARBA" id="ARBA00022771"/>
    </source>
</evidence>
<feature type="domain" description="CoA carboxyltransferase C-terminal" evidence="22">
    <location>
        <begin position="282"/>
        <end position="531"/>
    </location>
</feature>
<keyword evidence="8 19" id="KW-0808">Transferase</keyword>
<comment type="cofactor">
    <cofactor evidence="20">
        <name>Zn(2+)</name>
        <dbReference type="ChEBI" id="CHEBI:29105"/>
    </cofactor>
    <text evidence="20">Binds 1 zinc ion per subunit.</text>
</comment>
<accession>A0AAU7M5A9</accession>
<dbReference type="PROSITE" id="PS50980">
    <property type="entry name" value="COA_CT_NTER"/>
    <property type="match status" value="1"/>
</dbReference>
<evidence type="ECO:0000256" key="7">
    <source>
        <dbReference type="ARBA" id="ARBA00022516"/>
    </source>
</evidence>
<evidence type="ECO:0000256" key="8">
    <source>
        <dbReference type="ARBA" id="ARBA00022679"/>
    </source>
</evidence>
<dbReference type="Pfam" id="PF01039">
    <property type="entry name" value="Carboxyl_trans"/>
    <property type="match status" value="1"/>
</dbReference>
<feature type="binding site" evidence="20">
    <location>
        <position position="40"/>
    </location>
    <ligand>
        <name>Zn(2+)</name>
        <dbReference type="ChEBI" id="CHEBI:29105"/>
    </ligand>
</feature>
<dbReference type="Pfam" id="PF17848">
    <property type="entry name" value="Zn_ribbon_ACC"/>
    <property type="match status" value="1"/>
</dbReference>
<feature type="binding site" evidence="20">
    <location>
        <position position="18"/>
    </location>
    <ligand>
        <name>Zn(2+)</name>
        <dbReference type="ChEBI" id="CHEBI:29105"/>
    </ligand>
</feature>
<dbReference type="HAMAP" id="MF_01395">
    <property type="entry name" value="AcetylCoA_CT_beta"/>
    <property type="match status" value="1"/>
</dbReference>
<feature type="domain" description="CoA carboxyltransferase N-terminal" evidence="21">
    <location>
        <begin position="14"/>
        <end position="283"/>
    </location>
</feature>
<comment type="subcellular location">
    <subcellularLocation>
        <location evidence="1 19">Cytoplasm</location>
    </subcellularLocation>
</comment>
<evidence type="ECO:0000313" key="24">
    <source>
        <dbReference type="EMBL" id="XCH72560.1"/>
    </source>
</evidence>
<reference evidence="24" key="2">
    <citation type="submission" date="2024-06" db="EMBL/GenBank/DDBJ databases">
        <title>Micromonospora mangrovi CCTCC AA 2012012 genome sequences.</title>
        <authorList>
            <person name="Gao J."/>
        </authorList>
    </citation>
    <scope>NUCLEOTIDE SEQUENCE</scope>
    <source>
        <strain evidence="24">CCTCC AA 2012012</strain>
    </source>
</reference>
<evidence type="ECO:0000313" key="23">
    <source>
        <dbReference type="EMBL" id="XBP91862.1"/>
    </source>
</evidence>
<keyword evidence="16 19" id="KW-0275">Fatty acid biosynthesis</keyword>
<evidence type="ECO:0000256" key="4">
    <source>
        <dbReference type="ARBA" id="ARBA00010284"/>
    </source>
</evidence>
<dbReference type="HAMAP" id="MF_00823">
    <property type="entry name" value="AcetylCoA_CT_alpha"/>
    <property type="match status" value="1"/>
</dbReference>
<evidence type="ECO:0000259" key="22">
    <source>
        <dbReference type="PROSITE" id="PS50989"/>
    </source>
</evidence>
<dbReference type="InterPro" id="IPR011763">
    <property type="entry name" value="COA_CT_C"/>
</dbReference>
<organism evidence="23">
    <name type="scientific">Micromonospora sp. CCTCC AA 2012012</name>
    <dbReference type="NCBI Taxonomy" id="3111921"/>
    <lineage>
        <taxon>Bacteria</taxon>
        <taxon>Bacillati</taxon>
        <taxon>Actinomycetota</taxon>
        <taxon>Actinomycetes</taxon>
        <taxon>Micromonosporales</taxon>
        <taxon>Micromonosporaceae</taxon>
        <taxon>Micromonospora</taxon>
    </lineage>
</organism>
<dbReference type="GO" id="GO:0008270">
    <property type="term" value="F:zinc ion binding"/>
    <property type="evidence" value="ECO:0007669"/>
    <property type="project" value="UniProtKB-UniRule"/>
</dbReference>
<dbReference type="RefSeq" id="WP_350931416.1">
    <property type="nucleotide sequence ID" value="NZ_CP157762.1"/>
</dbReference>
<dbReference type="AlphaFoldDB" id="A0AAU7M5A9"/>
<dbReference type="InterPro" id="IPR034733">
    <property type="entry name" value="AcCoA_carboxyl_beta"/>
</dbReference>
<dbReference type="GO" id="GO:0005524">
    <property type="term" value="F:ATP binding"/>
    <property type="evidence" value="ECO:0007669"/>
    <property type="project" value="UniProtKB-KW"/>
</dbReference>
<evidence type="ECO:0000256" key="1">
    <source>
        <dbReference type="ARBA" id="ARBA00004496"/>
    </source>
</evidence>
<dbReference type="EC" id="2.1.3.15" evidence="19"/>
<feature type="zinc finger region" description="C4-type" evidence="20">
    <location>
        <begin position="18"/>
        <end position="40"/>
    </location>
</feature>
<keyword evidence="15 19" id="KW-0443">Lipid metabolism</keyword>
<comment type="catalytic activity">
    <reaction evidence="18 19">
        <text>N(6)-carboxybiotinyl-L-lysyl-[protein] + acetyl-CoA = N(6)-biotinyl-L-lysyl-[protein] + malonyl-CoA</text>
        <dbReference type="Rhea" id="RHEA:54728"/>
        <dbReference type="Rhea" id="RHEA-COMP:10505"/>
        <dbReference type="Rhea" id="RHEA-COMP:10506"/>
        <dbReference type="ChEBI" id="CHEBI:57288"/>
        <dbReference type="ChEBI" id="CHEBI:57384"/>
        <dbReference type="ChEBI" id="CHEBI:83144"/>
        <dbReference type="ChEBI" id="CHEBI:83145"/>
        <dbReference type="EC" id="2.1.3.15"/>
    </reaction>
</comment>
<comment type="similarity">
    <text evidence="19">Belongs to the AccA family.</text>
</comment>
<evidence type="ECO:0000256" key="13">
    <source>
        <dbReference type="ARBA" id="ARBA00022833"/>
    </source>
</evidence>
<dbReference type="GO" id="GO:0009317">
    <property type="term" value="C:acetyl-CoA carboxylase complex"/>
    <property type="evidence" value="ECO:0007669"/>
    <property type="project" value="InterPro"/>
</dbReference>
<dbReference type="Gene3D" id="3.90.226.10">
    <property type="entry name" value="2-enoyl-CoA Hydratase, Chain A, domain 1"/>
    <property type="match status" value="2"/>
</dbReference>
<keyword evidence="12 19" id="KW-0276">Fatty acid metabolism</keyword>
<comment type="similarity">
    <text evidence="3">In the C-terminal section; belongs to the AccA family.</text>
</comment>
<dbReference type="PROSITE" id="PS50989">
    <property type="entry name" value="COA_CT_CTER"/>
    <property type="match status" value="1"/>
</dbReference>
<dbReference type="GO" id="GO:0016743">
    <property type="term" value="F:carboxyl- or carbamoyltransferase activity"/>
    <property type="evidence" value="ECO:0007669"/>
    <property type="project" value="UniProtKB-UniRule"/>
</dbReference>
<evidence type="ECO:0000256" key="19">
    <source>
        <dbReference type="HAMAP-Rule" id="MF_00823"/>
    </source>
</evidence>
<dbReference type="InterPro" id="IPR041010">
    <property type="entry name" value="Znf-ACC"/>
</dbReference>
<dbReference type="InterPro" id="IPR011762">
    <property type="entry name" value="COA_CT_N"/>
</dbReference>
<comment type="similarity">
    <text evidence="4">In the N-terminal section; belongs to the AccD/PCCB family.</text>
</comment>
<dbReference type="EMBL" id="CP157762">
    <property type="protein sequence ID" value="XBP91862.1"/>
    <property type="molecule type" value="Genomic_DNA"/>
</dbReference>
<dbReference type="PANTHER" id="PTHR42853:SF3">
    <property type="entry name" value="ACETYL-COENZYME A CARBOXYLASE CARBOXYL TRANSFERASE SUBUNIT ALPHA, CHLOROPLASTIC"/>
    <property type="match status" value="1"/>
</dbReference>
<protein>
    <recommendedName>
        <fullName evidence="19 20">Multifunctional fusion protein</fullName>
    </recommendedName>
    <domain>
        <recommendedName>
            <fullName evidence="19">Acetyl-coenzyme A carboxylase carboxyl transferase subunit alpha</fullName>
            <shortName evidence="19">ACCase subunit alpha</shortName>
            <shortName evidence="19">Acetyl-CoA carboxylase carboxyltransferase subunit alpha</shortName>
            <ecNumber evidence="19">2.1.3.15</ecNumber>
        </recommendedName>
    </domain>
    <domain>
        <recommendedName>
            <fullName evidence="20">Acetyl-coenzyme A carboxylase carboxyl transferase subunit beta</fullName>
            <shortName evidence="20">ACCase subunit beta</shortName>
            <shortName evidence="20">Acetyl-CoA carboxylase carboxyltransferase subunit beta</shortName>
        </recommendedName>
    </domain>
</protein>
<evidence type="ECO:0000256" key="20">
    <source>
        <dbReference type="HAMAP-Rule" id="MF_01395"/>
    </source>
</evidence>
<gene>
    <name evidence="19" type="primary">accA</name>
    <name evidence="20" type="synonym">accD</name>
    <name evidence="24" type="ORF">ABUL08_19825</name>
    <name evidence="23" type="ORF">VK199_19755</name>
</gene>
<dbReference type="Pfam" id="PF03255">
    <property type="entry name" value="ACCA"/>
    <property type="match status" value="1"/>
</dbReference>
<evidence type="ECO:0000256" key="5">
    <source>
        <dbReference type="ARBA" id="ARBA00011664"/>
    </source>
</evidence>
<keyword evidence="7 19" id="KW-0444">Lipid biosynthesis</keyword>
<dbReference type="PRINTS" id="PR01069">
    <property type="entry name" value="ACCCTRFRASEA"/>
</dbReference>
<evidence type="ECO:0000256" key="6">
    <source>
        <dbReference type="ARBA" id="ARBA00022490"/>
    </source>
</evidence>
<dbReference type="SUPFAM" id="SSF52096">
    <property type="entry name" value="ClpP/crotonase"/>
    <property type="match status" value="2"/>
</dbReference>
<evidence type="ECO:0000256" key="14">
    <source>
        <dbReference type="ARBA" id="ARBA00022840"/>
    </source>
</evidence>
<feature type="binding site" evidence="20">
    <location>
        <position position="21"/>
    </location>
    <ligand>
        <name>Zn(2+)</name>
        <dbReference type="ChEBI" id="CHEBI:29105"/>
    </ligand>
</feature>
<dbReference type="InterPro" id="IPR000438">
    <property type="entry name" value="Acetyl_CoA_COase_Trfase_b_su"/>
</dbReference>
<evidence type="ECO:0000256" key="17">
    <source>
        <dbReference type="ARBA" id="ARBA00025280"/>
    </source>
</evidence>
<evidence type="ECO:0000256" key="9">
    <source>
        <dbReference type="ARBA" id="ARBA00022723"/>
    </source>
</evidence>
<comment type="pathway">
    <text evidence="2 19">Lipid metabolism; malonyl-CoA biosynthesis; malonyl-CoA from acetyl-CoA: step 1/1.</text>
</comment>
<dbReference type="GO" id="GO:2001295">
    <property type="term" value="P:malonyl-CoA biosynthetic process"/>
    <property type="evidence" value="ECO:0007669"/>
    <property type="project" value="UniProtKB-UniRule"/>
</dbReference>
<reference evidence="23" key="1">
    <citation type="submission" date="2024-01" db="EMBL/GenBank/DDBJ databases">
        <title>The genome sequence of Micromonospora mangrovi CCTCC AA 2012012.</title>
        <authorList>
            <person name="Gao J."/>
        </authorList>
    </citation>
    <scope>NUCLEOTIDE SEQUENCE</scope>
    <source>
        <strain evidence="23">CCTCC AA 2012012</strain>
    </source>
</reference>
<comment type="function">
    <text evidence="19">Component of the acetyl coenzyme A carboxylase (ACC) complex. First, biotin carboxylase catalyzes the carboxylation of biotin on its carrier protein (BCCP) and then the CO(2) group is transferred by the carboxyltransferase to acetyl-CoA to form malonyl-CoA.</text>
</comment>
<evidence type="ECO:0000256" key="3">
    <source>
        <dbReference type="ARBA" id="ARBA00006276"/>
    </source>
</evidence>
<evidence type="ECO:0000256" key="16">
    <source>
        <dbReference type="ARBA" id="ARBA00023160"/>
    </source>
</evidence>
<dbReference type="InterPro" id="IPR029045">
    <property type="entry name" value="ClpP/crotonase-like_dom_sf"/>
</dbReference>
<evidence type="ECO:0000256" key="10">
    <source>
        <dbReference type="ARBA" id="ARBA00022741"/>
    </source>
</evidence>
<comment type="subunit">
    <text evidence="5">Acetyl-CoA carboxylase is a heterotetramer composed of biotin carboxyl carrier protein (AccB), biotin carboxylase (AccC) and two subunits of ACCase subunit beta/alpha.</text>
</comment>
<dbReference type="GO" id="GO:0006633">
    <property type="term" value="P:fatty acid biosynthetic process"/>
    <property type="evidence" value="ECO:0007669"/>
    <property type="project" value="UniProtKB-KW"/>
</dbReference>
<feature type="binding site" evidence="20">
    <location>
        <position position="37"/>
    </location>
    <ligand>
        <name>Zn(2+)</name>
        <dbReference type="ChEBI" id="CHEBI:29105"/>
    </ligand>
</feature>
<evidence type="ECO:0000256" key="12">
    <source>
        <dbReference type="ARBA" id="ARBA00022832"/>
    </source>
</evidence>
<keyword evidence="14 19" id="KW-0067">ATP-binding</keyword>
<keyword evidence="13 20" id="KW-0862">Zinc</keyword>
<name>A0AAU7M5A9_9ACTN</name>
<proteinExistence type="inferred from homology"/>
<evidence type="ECO:0000259" key="21">
    <source>
        <dbReference type="PROSITE" id="PS50980"/>
    </source>
</evidence>
<evidence type="ECO:0000256" key="2">
    <source>
        <dbReference type="ARBA" id="ARBA00004956"/>
    </source>
</evidence>
<comment type="subunit">
    <text evidence="19">Acetyl-CoA carboxylase is a heterohexamer composed of biotin carboxyl carrier protein (AccB), biotin carboxylase (AccC) and two subunits each of ACCase subunit alpha (AccA) and ACCase subunit beta (AccD).</text>
</comment>
<comment type="similarity">
    <text evidence="20">Belongs to the AccD/PCCB family.</text>
</comment>
<keyword evidence="11 20" id="KW-0863">Zinc-finger</keyword>
<evidence type="ECO:0000256" key="15">
    <source>
        <dbReference type="ARBA" id="ARBA00023098"/>
    </source>
</evidence>
<comment type="function">
    <text evidence="17 20">Component of the acetyl coenzyme A carboxylase (ACC) complex. Biotin carboxylase (BC) catalyzes the carboxylation of biotin on its carrier protein (BCCP) and then the CO(2) group is transferred by the transcarboxylase to acetyl-CoA to form malonyl-CoA.</text>
</comment>
<dbReference type="GO" id="GO:0003989">
    <property type="term" value="F:acetyl-CoA carboxylase activity"/>
    <property type="evidence" value="ECO:0007669"/>
    <property type="project" value="InterPro"/>
</dbReference>
<dbReference type="EMBL" id="CP159342">
    <property type="protein sequence ID" value="XCH72560.1"/>
    <property type="molecule type" value="Genomic_DNA"/>
</dbReference>
<evidence type="ECO:0000256" key="18">
    <source>
        <dbReference type="ARBA" id="ARBA00049152"/>
    </source>
</evidence>
<dbReference type="InterPro" id="IPR001095">
    <property type="entry name" value="Acetyl_CoA_COase_a_su"/>
</dbReference>
<dbReference type="PANTHER" id="PTHR42853">
    <property type="entry name" value="ACETYL-COENZYME A CARBOXYLASE CARBOXYL TRANSFERASE SUBUNIT ALPHA"/>
    <property type="match status" value="1"/>
</dbReference>
<keyword evidence="9 20" id="KW-0479">Metal-binding</keyword>